<keyword evidence="1" id="KW-0472">Membrane</keyword>
<dbReference type="Proteomes" id="UP000001887">
    <property type="component" value="Chromosome"/>
</dbReference>
<dbReference type="Gene3D" id="3.30.360.10">
    <property type="entry name" value="Dihydrodipicolinate Reductase, domain 2"/>
    <property type="match status" value="1"/>
</dbReference>
<dbReference type="STRING" id="530564.Psta_3914"/>
<keyword evidence="1" id="KW-0812">Transmembrane</keyword>
<proteinExistence type="predicted"/>
<evidence type="ECO:0000256" key="1">
    <source>
        <dbReference type="SAM" id="Phobius"/>
    </source>
</evidence>
<evidence type="ECO:0000313" key="2">
    <source>
        <dbReference type="EMBL" id="ADB18568.1"/>
    </source>
</evidence>
<dbReference type="HOGENOM" id="CLU_648682_0_0_0"/>
<evidence type="ECO:0008006" key="4">
    <source>
        <dbReference type="Google" id="ProtNLM"/>
    </source>
</evidence>
<keyword evidence="3" id="KW-1185">Reference proteome</keyword>
<dbReference type="OrthoDB" id="280851at2"/>
<evidence type="ECO:0000313" key="3">
    <source>
        <dbReference type="Proteomes" id="UP000001887"/>
    </source>
</evidence>
<organism evidence="2 3">
    <name type="scientific">Pirellula staleyi (strain ATCC 27377 / DSM 6068 / ICPB 4128)</name>
    <name type="common">Pirella staleyi</name>
    <dbReference type="NCBI Taxonomy" id="530564"/>
    <lineage>
        <taxon>Bacteria</taxon>
        <taxon>Pseudomonadati</taxon>
        <taxon>Planctomycetota</taxon>
        <taxon>Planctomycetia</taxon>
        <taxon>Pirellulales</taxon>
        <taxon>Pirellulaceae</taxon>
        <taxon>Pirellula</taxon>
    </lineage>
</organism>
<sequence>MRLAVVGICDTSIELVRCAVSSGHSILFAYDVHARGDQLRKLAPEVQLRSDWEGLLLGSLVDGAIVAGLPQGLEASEMRAEQLRKLTQAAVPLLVVHPACETMLGFEVEMIRRDVEAVIVPFSPDAYHPAVALLETWQLAGEESPLGAIEQLVFHRPLEDRSRSSVLVQLARDLSLLRPILGRIRAISATGPTAKHRDPYISGPKTLPPLANLHVHVTGEVPFPARWSVEIPATGDHSRVVLVGSRGRGVLTMPPAFADWKLELVTPAGNTAVDLPAIDPYQAVLADFAKLALSREKVAAETLTTGATWLTAVRDVEAASAVDRSIERGRTIELLNEEINEEESFKGVMAVGGCLLLMVALGAVMLATIVEGLQLPLRNWAVWRYWPAYLLVPIAIFLILQLLQLVIKRQQPPSIADMIDPKK</sequence>
<name>D2R183_PIRSD</name>
<reference evidence="2 3" key="1">
    <citation type="journal article" date="2009" name="Stand. Genomic Sci.">
        <title>Complete genome sequence of Pirellula staleyi type strain (ATCC 27377).</title>
        <authorList>
            <person name="Clum A."/>
            <person name="Tindall B.J."/>
            <person name="Sikorski J."/>
            <person name="Ivanova N."/>
            <person name="Mavrommatis K."/>
            <person name="Lucas S."/>
            <person name="Glavina del Rio T."/>
            <person name="Nolan M."/>
            <person name="Chen F."/>
            <person name="Tice H."/>
            <person name="Pitluck S."/>
            <person name="Cheng J.F."/>
            <person name="Chertkov O."/>
            <person name="Brettin T."/>
            <person name="Han C."/>
            <person name="Detter J.C."/>
            <person name="Kuske C."/>
            <person name="Bruce D."/>
            <person name="Goodwin L."/>
            <person name="Ovchinikova G."/>
            <person name="Pati A."/>
            <person name="Mikhailova N."/>
            <person name="Chen A."/>
            <person name="Palaniappan K."/>
            <person name="Land M."/>
            <person name="Hauser L."/>
            <person name="Chang Y.J."/>
            <person name="Jeffries C.D."/>
            <person name="Chain P."/>
            <person name="Rohde M."/>
            <person name="Goker M."/>
            <person name="Bristow J."/>
            <person name="Eisen J.A."/>
            <person name="Markowitz V."/>
            <person name="Hugenholtz P."/>
            <person name="Kyrpides N.C."/>
            <person name="Klenk H.P."/>
            <person name="Lapidus A."/>
        </authorList>
    </citation>
    <scope>NUCLEOTIDE SEQUENCE [LARGE SCALE GENOMIC DNA]</scope>
    <source>
        <strain evidence="3">ATCC 27377 / DSM 6068 / ICPB 4128</strain>
    </source>
</reference>
<dbReference type="KEGG" id="psl:Psta_3914"/>
<dbReference type="eggNOG" id="ENOG5033CH8">
    <property type="taxonomic scope" value="Bacteria"/>
</dbReference>
<gene>
    <name evidence="2" type="ordered locus">Psta_3914</name>
</gene>
<dbReference type="AlphaFoldDB" id="D2R183"/>
<feature type="transmembrane region" description="Helical" evidence="1">
    <location>
        <begin position="389"/>
        <end position="407"/>
    </location>
</feature>
<dbReference type="EMBL" id="CP001848">
    <property type="protein sequence ID" value="ADB18568.1"/>
    <property type="molecule type" value="Genomic_DNA"/>
</dbReference>
<protein>
    <recommendedName>
        <fullName evidence="4">Gfo/Idh/MocA-like oxidoreductase N-terminal domain-containing protein</fullName>
    </recommendedName>
</protein>
<accession>D2R183</accession>
<feature type="transmembrane region" description="Helical" evidence="1">
    <location>
        <begin position="348"/>
        <end position="369"/>
    </location>
</feature>
<keyword evidence="1" id="KW-1133">Transmembrane helix</keyword>